<dbReference type="PANTHER" id="PTHR47843:SF2">
    <property type="entry name" value="BTB DOMAIN-CONTAINING PROTEIN"/>
    <property type="match status" value="1"/>
</dbReference>
<evidence type="ECO:0000313" key="3">
    <source>
        <dbReference type="Proteomes" id="UP000800092"/>
    </source>
</evidence>
<feature type="domain" description="BTB" evidence="1">
    <location>
        <begin position="23"/>
        <end position="93"/>
    </location>
</feature>
<dbReference type="OrthoDB" id="6359816at2759"/>
<dbReference type="PANTHER" id="PTHR47843">
    <property type="entry name" value="BTB DOMAIN-CONTAINING PROTEIN-RELATED"/>
    <property type="match status" value="1"/>
</dbReference>
<dbReference type="InterPro" id="IPR011333">
    <property type="entry name" value="SKP1/BTB/POZ_sf"/>
</dbReference>
<name>A0A6A6H1P6_VIRVR</name>
<dbReference type="AlphaFoldDB" id="A0A6A6H1P6"/>
<organism evidence="2 3">
    <name type="scientific">Viridothelium virens</name>
    <name type="common">Speckled blister lichen</name>
    <name type="synonym">Trypethelium virens</name>
    <dbReference type="NCBI Taxonomy" id="1048519"/>
    <lineage>
        <taxon>Eukaryota</taxon>
        <taxon>Fungi</taxon>
        <taxon>Dikarya</taxon>
        <taxon>Ascomycota</taxon>
        <taxon>Pezizomycotina</taxon>
        <taxon>Dothideomycetes</taxon>
        <taxon>Dothideomycetes incertae sedis</taxon>
        <taxon>Trypetheliales</taxon>
        <taxon>Trypetheliaceae</taxon>
        <taxon>Viridothelium</taxon>
    </lineage>
</organism>
<protein>
    <recommendedName>
        <fullName evidence="1">BTB domain-containing protein</fullName>
    </recommendedName>
</protein>
<proteinExistence type="predicted"/>
<accession>A0A6A6H1P6</accession>
<reference evidence="2" key="1">
    <citation type="journal article" date="2020" name="Stud. Mycol.">
        <title>101 Dothideomycetes genomes: a test case for predicting lifestyles and emergence of pathogens.</title>
        <authorList>
            <person name="Haridas S."/>
            <person name="Albert R."/>
            <person name="Binder M."/>
            <person name="Bloem J."/>
            <person name="Labutti K."/>
            <person name="Salamov A."/>
            <person name="Andreopoulos B."/>
            <person name="Baker S."/>
            <person name="Barry K."/>
            <person name="Bills G."/>
            <person name="Bluhm B."/>
            <person name="Cannon C."/>
            <person name="Castanera R."/>
            <person name="Culley D."/>
            <person name="Daum C."/>
            <person name="Ezra D."/>
            <person name="Gonzalez J."/>
            <person name="Henrissat B."/>
            <person name="Kuo A."/>
            <person name="Liang C."/>
            <person name="Lipzen A."/>
            <person name="Lutzoni F."/>
            <person name="Magnuson J."/>
            <person name="Mondo S."/>
            <person name="Nolan M."/>
            <person name="Ohm R."/>
            <person name="Pangilinan J."/>
            <person name="Park H.-J."/>
            <person name="Ramirez L."/>
            <person name="Alfaro M."/>
            <person name="Sun H."/>
            <person name="Tritt A."/>
            <person name="Yoshinaga Y."/>
            <person name="Zwiers L.-H."/>
            <person name="Turgeon B."/>
            <person name="Goodwin S."/>
            <person name="Spatafora J."/>
            <person name="Crous P."/>
            <person name="Grigoriev I."/>
        </authorList>
    </citation>
    <scope>NUCLEOTIDE SEQUENCE</scope>
    <source>
        <strain evidence="2">Tuck. ex Michener</strain>
    </source>
</reference>
<gene>
    <name evidence="2" type="ORF">EV356DRAFT_535074</name>
</gene>
<dbReference type="InterPro" id="IPR000210">
    <property type="entry name" value="BTB/POZ_dom"/>
</dbReference>
<evidence type="ECO:0000313" key="2">
    <source>
        <dbReference type="EMBL" id="KAF2231902.1"/>
    </source>
</evidence>
<dbReference type="SMART" id="SM00225">
    <property type="entry name" value="BTB"/>
    <property type="match status" value="1"/>
</dbReference>
<dbReference type="Pfam" id="PF00651">
    <property type="entry name" value="BTB"/>
    <property type="match status" value="1"/>
</dbReference>
<dbReference type="SUPFAM" id="SSF54695">
    <property type="entry name" value="POZ domain"/>
    <property type="match status" value="1"/>
</dbReference>
<dbReference type="Gene3D" id="3.30.710.10">
    <property type="entry name" value="Potassium Channel Kv1.1, Chain A"/>
    <property type="match status" value="1"/>
</dbReference>
<dbReference type="PROSITE" id="PS50097">
    <property type="entry name" value="BTB"/>
    <property type="match status" value="1"/>
</dbReference>
<dbReference type="CDD" id="cd18186">
    <property type="entry name" value="BTB_POZ_ZBTB_KLHL-like"/>
    <property type="match status" value="1"/>
</dbReference>
<dbReference type="Proteomes" id="UP000800092">
    <property type="component" value="Unassembled WGS sequence"/>
</dbReference>
<evidence type="ECO:0000259" key="1">
    <source>
        <dbReference type="PROSITE" id="PS50097"/>
    </source>
</evidence>
<sequence>MVFNVDISKSKNPLKERKLGPVVKVVVSREDLRSEKFYVHETILCARSDFFRKACRGAFKESVTKTLELKEENPDVFAKFMEWIYTGDYEVTKNKELDELIPIYILADKIQATRFKDETIDKLMNCASCRTR</sequence>
<keyword evidence="3" id="KW-1185">Reference proteome</keyword>
<dbReference type="EMBL" id="ML991821">
    <property type="protein sequence ID" value="KAF2231902.1"/>
    <property type="molecule type" value="Genomic_DNA"/>
</dbReference>